<dbReference type="CDD" id="cd08977">
    <property type="entry name" value="SusD"/>
    <property type="match status" value="1"/>
</dbReference>
<feature type="chain" id="PRO_5047072937" description="RagB/SusD domain-containing protein" evidence="6">
    <location>
        <begin position="21"/>
        <end position="511"/>
    </location>
</feature>
<dbReference type="InterPro" id="IPR033985">
    <property type="entry name" value="SusD-like_N"/>
</dbReference>
<feature type="domain" description="SusD-like N-terminal" evidence="8">
    <location>
        <begin position="26"/>
        <end position="224"/>
    </location>
</feature>
<sequence>MKQICSVSAMIIATISILLSSCTKLDSKVYNQVTPDNFFQTPQQVNAALAQAYTPMTTIPMGNTFQLNSVSSDELVIPTRGNDWYDGGIWQALWLHNFRPDIKVLNDAWNDISNGIGKCNFVLSTVDQIPVNNKPANLDQIIAEIKVLRAYYYFVFTDLFGNVPLVTDYNVNPTTVKQSSRSEVYKFLENELTANVPLLQDKAVTNYGHINKWGGYMLLAKLYLNAQVYTGTPQWDKSANSADQVIKSGKYSLQANFFDNFIVANEGSVENIFVVPFDFTFIGGNIMVRRSLNGSHMYTYNLGGQPNNGWCAPTAFFRTFSDNDFRKKMWLIGQQYNASGAVLTDVATKKPVILSPYVNELSNPADTFKFAGARSVKYAPQPGAGTNASNDGVIFRLADAYLIKAEAQIRNGQAGDALMLINAIRKRAGLNDWTATDLTLPNILAERGRELAWEGYRRNDLIRFEIADQLPYFTGARTPGKSKDPDNRTFIFPIPANQMISNKNLVQNPGY</sequence>
<dbReference type="Pfam" id="PF14322">
    <property type="entry name" value="SusD-like_3"/>
    <property type="match status" value="1"/>
</dbReference>
<evidence type="ECO:0000256" key="6">
    <source>
        <dbReference type="SAM" id="SignalP"/>
    </source>
</evidence>
<proteinExistence type="inferred from homology"/>
<evidence type="ECO:0008006" key="11">
    <source>
        <dbReference type="Google" id="ProtNLM"/>
    </source>
</evidence>
<dbReference type="InterPro" id="IPR012944">
    <property type="entry name" value="SusD_RagB_dom"/>
</dbReference>
<keyword evidence="3 6" id="KW-0732">Signal</keyword>
<dbReference type="PROSITE" id="PS51257">
    <property type="entry name" value="PROKAR_LIPOPROTEIN"/>
    <property type="match status" value="1"/>
</dbReference>
<dbReference type="EMBL" id="LWBO01000009">
    <property type="protein sequence ID" value="OQP49919.1"/>
    <property type="molecule type" value="Genomic_DNA"/>
</dbReference>
<keyword evidence="10" id="KW-1185">Reference proteome</keyword>
<dbReference type="SUPFAM" id="SSF48452">
    <property type="entry name" value="TPR-like"/>
    <property type="match status" value="1"/>
</dbReference>
<dbReference type="Gene3D" id="1.25.40.390">
    <property type="match status" value="1"/>
</dbReference>
<evidence type="ECO:0000256" key="5">
    <source>
        <dbReference type="ARBA" id="ARBA00023237"/>
    </source>
</evidence>
<comment type="caution">
    <text evidence="9">The sequence shown here is derived from an EMBL/GenBank/DDBJ whole genome shotgun (WGS) entry which is preliminary data.</text>
</comment>
<keyword evidence="5" id="KW-0998">Cell outer membrane</keyword>
<evidence type="ECO:0000313" key="9">
    <source>
        <dbReference type="EMBL" id="OQP49919.1"/>
    </source>
</evidence>
<evidence type="ECO:0000256" key="2">
    <source>
        <dbReference type="ARBA" id="ARBA00006275"/>
    </source>
</evidence>
<comment type="similarity">
    <text evidence="2">Belongs to the SusD family.</text>
</comment>
<keyword evidence="4" id="KW-0472">Membrane</keyword>
<dbReference type="Pfam" id="PF07980">
    <property type="entry name" value="SusD_RagB"/>
    <property type="match status" value="1"/>
</dbReference>
<dbReference type="RefSeq" id="WP_014219582.1">
    <property type="nucleotide sequence ID" value="NZ_LWBO01000009.1"/>
</dbReference>
<comment type="subcellular location">
    <subcellularLocation>
        <location evidence="1">Cell outer membrane</location>
    </subcellularLocation>
</comment>
<organism evidence="9 10">
    <name type="scientific">Niastella koreensis</name>
    <dbReference type="NCBI Taxonomy" id="354356"/>
    <lineage>
        <taxon>Bacteria</taxon>
        <taxon>Pseudomonadati</taxon>
        <taxon>Bacteroidota</taxon>
        <taxon>Chitinophagia</taxon>
        <taxon>Chitinophagales</taxon>
        <taxon>Chitinophagaceae</taxon>
        <taxon>Niastella</taxon>
    </lineage>
</organism>
<evidence type="ECO:0000256" key="4">
    <source>
        <dbReference type="ARBA" id="ARBA00023136"/>
    </source>
</evidence>
<evidence type="ECO:0000259" key="7">
    <source>
        <dbReference type="Pfam" id="PF07980"/>
    </source>
</evidence>
<protein>
    <recommendedName>
        <fullName evidence="11">RagB/SusD domain-containing protein</fullName>
    </recommendedName>
</protein>
<reference evidence="9 10" key="1">
    <citation type="submission" date="2016-04" db="EMBL/GenBank/DDBJ databases">
        <authorList>
            <person name="Chen L."/>
            <person name="Zhuang W."/>
            <person name="Wang G."/>
        </authorList>
    </citation>
    <scope>NUCLEOTIDE SEQUENCE [LARGE SCALE GENOMIC DNA]</scope>
    <source>
        <strain evidence="10">GR20</strain>
    </source>
</reference>
<feature type="domain" description="RagB/SusD" evidence="7">
    <location>
        <begin position="242"/>
        <end position="511"/>
    </location>
</feature>
<gene>
    <name evidence="9" type="ORF">A4D02_27985</name>
</gene>
<name>A0ABX3NYJ8_9BACT</name>
<evidence type="ECO:0000313" key="10">
    <source>
        <dbReference type="Proteomes" id="UP000192277"/>
    </source>
</evidence>
<accession>A0ABX3NYJ8</accession>
<dbReference type="InterPro" id="IPR011990">
    <property type="entry name" value="TPR-like_helical_dom_sf"/>
</dbReference>
<feature type="signal peptide" evidence="6">
    <location>
        <begin position="1"/>
        <end position="20"/>
    </location>
</feature>
<dbReference type="Proteomes" id="UP000192277">
    <property type="component" value="Unassembled WGS sequence"/>
</dbReference>
<evidence type="ECO:0000259" key="8">
    <source>
        <dbReference type="Pfam" id="PF14322"/>
    </source>
</evidence>
<evidence type="ECO:0000256" key="1">
    <source>
        <dbReference type="ARBA" id="ARBA00004442"/>
    </source>
</evidence>
<evidence type="ECO:0000256" key="3">
    <source>
        <dbReference type="ARBA" id="ARBA00022729"/>
    </source>
</evidence>